<dbReference type="Pfam" id="PF01965">
    <property type="entry name" value="DJ-1_PfpI"/>
    <property type="match status" value="2"/>
</dbReference>
<sequence>MFPFSKVSIGFLLAPGFRQTDVILTQGIIGAPPRHKCYYIADQEELVVGGYGFSIRANCTYDSCPPLDVLVVGEVPDEQLEDARYIDFIRSQVQSAHHVIAASNGVVALAKAGVLAGKQVTADRANLEKLAQFGAEVVDRGESVVDGKFYTSGPSTGMVESAFKVMRKLTGDAVTSIFELTIEYDPKPLYSNLGSDTALQDTLQGIKPLKVAVLTPPDLYVPDVSGSIDVLGSIPGSEIFYVWKEKGKCQGILGPELYADTTFEECPPVDVVVIGAVHPNLSKDVGAQDFLLQQEKQGASMIAVCEGALMLGSTGLLKGRHAVTNFHMVNLLRLADAIPSTKEVVVVDGKFYTAGPVMGAYEAAIMYLKDTYGDDVARYIEQSVLEYEPNPVLGVGSPELAGKVRTFVSRALVYPAVMIYGSGLKKGYRRRTELAAA</sequence>
<feature type="domain" description="DJ-1/PfpI" evidence="1">
    <location>
        <begin position="210"/>
        <end position="360"/>
    </location>
</feature>
<dbReference type="Proteomes" id="UP000183371">
    <property type="component" value="Unassembled WGS sequence"/>
</dbReference>
<dbReference type="AlphaFoldDB" id="A0A1I6ZH36"/>
<evidence type="ECO:0000313" key="3">
    <source>
        <dbReference type="Proteomes" id="UP000183371"/>
    </source>
</evidence>
<evidence type="ECO:0000259" key="1">
    <source>
        <dbReference type="Pfam" id="PF01965"/>
    </source>
</evidence>
<keyword evidence="3" id="KW-1185">Reference proteome</keyword>
<feature type="domain" description="DJ-1/PfpI" evidence="1">
    <location>
        <begin position="8"/>
        <end position="167"/>
    </location>
</feature>
<proteinExistence type="predicted"/>
<name>A0A1I6ZH36_9HYPH</name>
<evidence type="ECO:0000313" key="2">
    <source>
        <dbReference type="EMBL" id="SFT61950.1"/>
    </source>
</evidence>
<gene>
    <name evidence="2" type="ORF">SAMN05444141_102338</name>
</gene>
<dbReference type="EMBL" id="FPBD01000002">
    <property type="protein sequence ID" value="SFT61950.1"/>
    <property type="molecule type" value="Genomic_DNA"/>
</dbReference>
<dbReference type="InterPro" id="IPR052158">
    <property type="entry name" value="INH-QAR"/>
</dbReference>
<dbReference type="InterPro" id="IPR002818">
    <property type="entry name" value="DJ-1/PfpI"/>
</dbReference>
<protein>
    <submittedName>
        <fullName evidence="2">Cyclohexyl-isocyanide hydratase</fullName>
    </submittedName>
</protein>
<accession>A0A1I6ZH36</accession>
<dbReference type="InterPro" id="IPR029062">
    <property type="entry name" value="Class_I_gatase-like"/>
</dbReference>
<dbReference type="RefSeq" id="WP_083416665.1">
    <property type="nucleotide sequence ID" value="NZ_FPBD01000002.1"/>
</dbReference>
<dbReference type="PANTHER" id="PTHR43130:SF2">
    <property type="entry name" value="DJ-1_PFPI DOMAIN-CONTAINING PROTEIN"/>
    <property type="match status" value="1"/>
</dbReference>
<dbReference type="Gene3D" id="3.40.50.880">
    <property type="match status" value="2"/>
</dbReference>
<reference evidence="3" key="1">
    <citation type="submission" date="2016-10" db="EMBL/GenBank/DDBJ databases">
        <authorList>
            <person name="Varghese N."/>
            <person name="Submissions S."/>
        </authorList>
    </citation>
    <scope>NUCLEOTIDE SEQUENCE [LARGE SCALE GENOMIC DNA]</scope>
    <source>
        <strain evidence="3">DSM 17465</strain>
    </source>
</reference>
<organism evidence="2 3">
    <name type="scientific">Pseudovibrio denitrificans</name>
    <dbReference type="NCBI Taxonomy" id="258256"/>
    <lineage>
        <taxon>Bacteria</taxon>
        <taxon>Pseudomonadati</taxon>
        <taxon>Pseudomonadota</taxon>
        <taxon>Alphaproteobacteria</taxon>
        <taxon>Hyphomicrobiales</taxon>
        <taxon>Stappiaceae</taxon>
        <taxon>Pseudovibrio</taxon>
    </lineage>
</organism>
<dbReference type="PANTHER" id="PTHR43130">
    <property type="entry name" value="ARAC-FAMILY TRANSCRIPTIONAL REGULATOR"/>
    <property type="match status" value="1"/>
</dbReference>
<dbReference type="SUPFAM" id="SSF52317">
    <property type="entry name" value="Class I glutamine amidotransferase-like"/>
    <property type="match status" value="2"/>
</dbReference>